<dbReference type="EMBL" id="JAWRVG010000001">
    <property type="protein sequence ID" value="KAK4085540.1"/>
    <property type="molecule type" value="Genomic_DNA"/>
</dbReference>
<keyword evidence="2" id="KW-0472">Membrane</keyword>
<proteinExistence type="predicted"/>
<feature type="transmembrane region" description="Helical" evidence="2">
    <location>
        <begin position="290"/>
        <end position="308"/>
    </location>
</feature>
<feature type="transmembrane region" description="Helical" evidence="2">
    <location>
        <begin position="399"/>
        <end position="421"/>
    </location>
</feature>
<keyword evidence="2" id="KW-1133">Transmembrane helix</keyword>
<sequence>MELMQWFKPFLVLCLLPLVQAYTVFETNCSVPVTRSNYVSSPNTRGTLDILWTSLFTIFACTWTLQHPNVPKQRDVQQEEQELEHEDDFQQEEQEGEHEDQPKLQKYVLLMRVKWVKLEERYAKWMDATWKDVKWRNARWGDAQWALTNFYASTLRMLLTVIAPELIMFAAADNWVAARENCREMRRYAKQDRVAWSLSHSYFANMGGFVIRAKPTDEQRHHDPYHLTGNSILALRERGFIEKLHSMTKAEINDRSKGDILVKLIALGQIIWSVIEIIARAFRRLPVSPLEVAVVAFAVSAIFIYGLYWNKPQRVGVAQAIQLGNSDMLSEETESERVGLDAGAISEERAMPDKVYALLKSIRSRRILKGAPGNAFGVQMETLPGAPISLDSQEESQNAGLIIGVVGVGAAMFGGIHVIAWNFAFPSTAELILWRYASVYTTVAPLCTLLFDFSYHRRLEDKIEDVFGEVVGDIIGKLLHGVLAALPIFLYVIARIFIVVEMFRTLCFLPPGSYISTWTSNIPHVG</sequence>
<gene>
    <name evidence="4" type="ORF">Triagg1_530</name>
</gene>
<dbReference type="AlphaFoldDB" id="A0AAE1M3X4"/>
<feature type="signal peptide" evidence="3">
    <location>
        <begin position="1"/>
        <end position="21"/>
    </location>
</feature>
<dbReference type="RefSeq" id="XP_062760880.1">
    <property type="nucleotide sequence ID" value="XM_062900307.1"/>
</dbReference>
<name>A0AAE1M3X4_9HYPO</name>
<reference evidence="4" key="1">
    <citation type="submission" date="2023-11" db="EMBL/GenBank/DDBJ databases">
        <title>The genome sequences of three competitors of mushroom-forming fungi.</title>
        <authorList>
            <person name="Beijen E."/>
            <person name="Ohm R.A."/>
        </authorList>
    </citation>
    <scope>NUCLEOTIDE SEQUENCE</scope>
    <source>
        <strain evidence="4">CBS 100526</strain>
    </source>
</reference>
<feature type="region of interest" description="Disordered" evidence="1">
    <location>
        <begin position="74"/>
        <end position="101"/>
    </location>
</feature>
<feature type="transmembrane region" description="Helical" evidence="2">
    <location>
        <begin position="433"/>
        <end position="454"/>
    </location>
</feature>
<evidence type="ECO:0000256" key="1">
    <source>
        <dbReference type="SAM" id="MobiDB-lite"/>
    </source>
</evidence>
<evidence type="ECO:0000313" key="5">
    <source>
        <dbReference type="Proteomes" id="UP001273209"/>
    </source>
</evidence>
<feature type="compositionally biased region" description="Acidic residues" evidence="1">
    <location>
        <begin position="78"/>
        <end position="98"/>
    </location>
</feature>
<accession>A0AAE1M3X4</accession>
<evidence type="ECO:0000313" key="4">
    <source>
        <dbReference type="EMBL" id="KAK4085540.1"/>
    </source>
</evidence>
<keyword evidence="2" id="KW-0812">Transmembrane</keyword>
<feature type="chain" id="PRO_5041933877" evidence="3">
    <location>
        <begin position="22"/>
        <end position="526"/>
    </location>
</feature>
<keyword evidence="5" id="KW-1185">Reference proteome</keyword>
<feature type="transmembrane region" description="Helical" evidence="2">
    <location>
        <begin position="474"/>
        <end position="494"/>
    </location>
</feature>
<comment type="caution">
    <text evidence="4">The sequence shown here is derived from an EMBL/GenBank/DDBJ whole genome shotgun (WGS) entry which is preliminary data.</text>
</comment>
<evidence type="ECO:0000256" key="2">
    <source>
        <dbReference type="SAM" id="Phobius"/>
    </source>
</evidence>
<keyword evidence="3" id="KW-0732">Signal</keyword>
<protein>
    <submittedName>
        <fullName evidence="4">Uncharacterized protein</fullName>
    </submittedName>
</protein>
<evidence type="ECO:0000256" key="3">
    <source>
        <dbReference type="SAM" id="SignalP"/>
    </source>
</evidence>
<dbReference type="GeneID" id="87919704"/>
<dbReference type="Proteomes" id="UP001273209">
    <property type="component" value="Unassembled WGS sequence"/>
</dbReference>
<dbReference type="PANTHER" id="PTHR35043:SF7">
    <property type="entry name" value="TRANSCRIPTION FACTOR DOMAIN-CONTAINING PROTEIN"/>
    <property type="match status" value="1"/>
</dbReference>
<dbReference type="PANTHER" id="PTHR35043">
    <property type="entry name" value="TRANSCRIPTION FACTOR DOMAIN-CONTAINING PROTEIN"/>
    <property type="match status" value="1"/>
</dbReference>
<organism evidence="4 5">
    <name type="scientific">Trichoderma aggressivum f. europaeum</name>
    <dbReference type="NCBI Taxonomy" id="173218"/>
    <lineage>
        <taxon>Eukaryota</taxon>
        <taxon>Fungi</taxon>
        <taxon>Dikarya</taxon>
        <taxon>Ascomycota</taxon>
        <taxon>Pezizomycotina</taxon>
        <taxon>Sordariomycetes</taxon>
        <taxon>Hypocreomycetidae</taxon>
        <taxon>Hypocreales</taxon>
        <taxon>Hypocreaceae</taxon>
        <taxon>Trichoderma</taxon>
    </lineage>
</organism>